<accession>A0A314V0N3</accession>
<keyword evidence="3" id="KW-1185">Reference proteome</keyword>
<dbReference type="EMBL" id="PJQY01003059">
    <property type="protein sequence ID" value="PQM40539.1"/>
    <property type="molecule type" value="Genomic_DNA"/>
</dbReference>
<organism evidence="2 3">
    <name type="scientific">Prunus yedoensis var. nudiflora</name>
    <dbReference type="NCBI Taxonomy" id="2094558"/>
    <lineage>
        <taxon>Eukaryota</taxon>
        <taxon>Viridiplantae</taxon>
        <taxon>Streptophyta</taxon>
        <taxon>Embryophyta</taxon>
        <taxon>Tracheophyta</taxon>
        <taxon>Spermatophyta</taxon>
        <taxon>Magnoliopsida</taxon>
        <taxon>eudicotyledons</taxon>
        <taxon>Gunneridae</taxon>
        <taxon>Pentapetalae</taxon>
        <taxon>rosids</taxon>
        <taxon>fabids</taxon>
        <taxon>Rosales</taxon>
        <taxon>Rosaceae</taxon>
        <taxon>Amygdaloideae</taxon>
        <taxon>Amygdaleae</taxon>
        <taxon>Prunus</taxon>
    </lineage>
</organism>
<dbReference type="Proteomes" id="UP000250321">
    <property type="component" value="Unassembled WGS sequence"/>
</dbReference>
<evidence type="ECO:0000256" key="1">
    <source>
        <dbReference type="SAM" id="MobiDB-lite"/>
    </source>
</evidence>
<reference evidence="2 3" key="1">
    <citation type="submission" date="2018-02" db="EMBL/GenBank/DDBJ databases">
        <title>Draft genome of wild Prunus yedoensis var. nudiflora.</title>
        <authorList>
            <person name="Baek S."/>
            <person name="Kim J.-H."/>
            <person name="Choi K."/>
            <person name="Kim G.-B."/>
            <person name="Cho A."/>
            <person name="Jang H."/>
            <person name="Shin C.-H."/>
            <person name="Yu H.-J."/>
            <person name="Mun J.-H."/>
        </authorList>
    </citation>
    <scope>NUCLEOTIDE SEQUENCE [LARGE SCALE GENOMIC DNA]</scope>
    <source>
        <strain evidence="3">cv. Jeju island</strain>
        <tissue evidence="2">Leaf</tissue>
    </source>
</reference>
<dbReference type="OrthoDB" id="1904536at2759"/>
<proteinExistence type="predicted"/>
<feature type="region of interest" description="Disordered" evidence="1">
    <location>
        <begin position="250"/>
        <end position="280"/>
    </location>
</feature>
<comment type="caution">
    <text evidence="2">The sequence shown here is derived from an EMBL/GenBank/DDBJ whole genome shotgun (WGS) entry which is preliminary data.</text>
</comment>
<dbReference type="AlphaFoldDB" id="A0A314V0N3"/>
<gene>
    <name evidence="2" type="ORF">Pyn_24505</name>
</gene>
<protein>
    <submittedName>
        <fullName evidence="2">Uncharacterized protein</fullName>
    </submittedName>
</protein>
<evidence type="ECO:0000313" key="2">
    <source>
        <dbReference type="EMBL" id="PQM40539.1"/>
    </source>
</evidence>
<feature type="compositionally biased region" description="Basic and acidic residues" evidence="1">
    <location>
        <begin position="351"/>
        <end position="367"/>
    </location>
</feature>
<feature type="region of interest" description="Disordered" evidence="1">
    <location>
        <begin position="334"/>
        <end position="367"/>
    </location>
</feature>
<evidence type="ECO:0000313" key="3">
    <source>
        <dbReference type="Proteomes" id="UP000250321"/>
    </source>
</evidence>
<name>A0A314V0N3_PRUYE</name>
<dbReference type="STRING" id="2094558.A0A314V0N3"/>
<sequence length="367" mass="41197">MRFTATTTAQTRVSSRFFRLEGTQDLSFFSFKKNLPRLKGTRRDDESQKTFVQWGVWRVNALVHHHRHPPSLFHIVKLDCVIEKEARNRLLWETKAILAEKVLNKRIFPSFQRGAAAYTTLADNSDKFSRAGAVASFSVIVRRKKKVQRDYESARPVEMDKAIRTLQVRLQQQPVKHLEIDGTLKPATLGVLIPYGVEKKYTTPNGKARSPESPIGFVETAFYEGEDEHEGSPLERENCCNDCSHLQTPEANSGEVAPSGKMDLSESDSGDRIQSGHLSDPGVGKAEFWASPKLTRSCSNLETHHKDVVKKMSSKLPASKSQYFEELHELADSVTKDVDPGSPGSELTHFTADKEPAQNQDCKTKNA</sequence>